<keyword evidence="4" id="KW-1185">Reference proteome</keyword>
<reference evidence="3 4" key="1">
    <citation type="submission" date="2017-04" db="EMBL/GenBank/DDBJ databases">
        <title>Complete genome sequence and characterization of temperature-dependent bacteriophage phiA8-29 infecting Aeromonas.</title>
        <authorList>
            <person name="He Y."/>
            <person name="Yang H."/>
        </authorList>
    </citation>
    <scope>NUCLEOTIDE SEQUENCE [LARGE SCALE GENOMIC DNA]</scope>
</reference>
<dbReference type="Pfam" id="PF23771">
    <property type="entry name" value="DUF7168"/>
    <property type="match status" value="1"/>
</dbReference>
<evidence type="ECO:0000313" key="4">
    <source>
        <dbReference type="Proteomes" id="UP000221506"/>
    </source>
</evidence>
<feature type="domain" description="DUF7168" evidence="2">
    <location>
        <begin position="47"/>
        <end position="194"/>
    </location>
</feature>
<proteinExistence type="predicted"/>
<evidence type="ECO:0000259" key="1">
    <source>
        <dbReference type="Pfam" id="PF10979"/>
    </source>
</evidence>
<dbReference type="InterPro" id="IPR024498">
    <property type="entry name" value="DUF2786"/>
</dbReference>
<dbReference type="InterPro" id="IPR016868">
    <property type="entry name" value="Phage_B3_Orf5"/>
</dbReference>
<dbReference type="PIRSF" id="PIRSF028111">
    <property type="entry name" value="UCP028111"/>
    <property type="match status" value="1"/>
</dbReference>
<organism evidence="3 4">
    <name type="scientific">Aeromonas phage phiA8-29</name>
    <dbReference type="NCBI Taxonomy" id="1978922"/>
    <lineage>
        <taxon>Viruses</taxon>
        <taxon>Duplodnaviria</taxon>
        <taxon>Heunggongvirae</taxon>
        <taxon>Uroviricota</taxon>
        <taxon>Caudoviricetes</taxon>
        <taxon>Pantevenvirales</taxon>
        <taxon>Ackermannviridae</taxon>
        <taxon>Tedavirus</taxon>
        <taxon>Tedavirus A829</taxon>
    </lineage>
</organism>
<gene>
    <name evidence="3" type="ORF">phiA829_039</name>
</gene>
<accession>A0A1W6DYA0</accession>
<dbReference type="Proteomes" id="UP000221506">
    <property type="component" value="Segment"/>
</dbReference>
<sequence length="233" mass="26575">MSDERISQKIQKLLALSQSPNQHEAANALAKAQLLMEKYGLNQKSIEMSKIGSIEKEGLVRALDLPDWYKGFTGVIARCFGVRTVMHRVPGSKSREWCSSVVVFVGQKDRIELASYCYEVVGRQLLQARKEYNKQLGKMDANRKWKLVEAYCVGFVTSLEAKVRTFAVDPSEKELVEEKLKEMFSRLNASQMKEKRVSREEYRAMQEGEEHGEQVSLFMPMNGQESLKIGGQK</sequence>
<evidence type="ECO:0000259" key="2">
    <source>
        <dbReference type="Pfam" id="PF23771"/>
    </source>
</evidence>
<dbReference type="Pfam" id="PF10979">
    <property type="entry name" value="DUF2786"/>
    <property type="match status" value="1"/>
</dbReference>
<evidence type="ECO:0000313" key="3">
    <source>
        <dbReference type="EMBL" id="ARK07859.1"/>
    </source>
</evidence>
<dbReference type="InterPro" id="IPR055592">
    <property type="entry name" value="DUF7168"/>
</dbReference>
<dbReference type="EMBL" id="KY914485">
    <property type="protein sequence ID" value="ARK07859.1"/>
    <property type="molecule type" value="Genomic_DNA"/>
</dbReference>
<protein>
    <submittedName>
        <fullName evidence="3">Uncharacterized protein</fullName>
    </submittedName>
</protein>
<name>A0A1W6DYA0_9CAUD</name>
<feature type="domain" description="DUF2786" evidence="1">
    <location>
        <begin position="6"/>
        <end position="43"/>
    </location>
</feature>